<gene>
    <name evidence="2" type="ORF">GHYDROH2_28430</name>
</gene>
<keyword evidence="1" id="KW-0732">Signal</keyword>
<sequence>MNLSKSLILSICLTAIVFIHSAAWAFNSSSFNGTADFYAGAAPPPGLHLIDYNVFMDIKKIENKGQGLVDGKGTLTAIAFRPIYVSEKGLFGGNFLMHSIIPLLTLEADVKANTPGGQITVQGHDGGLGDVYFGVGMAWHTPVWHWLTVLDVITPTGSFDPNKPCNAGNNAFIIEPVVAVTGMFQNGMEVNAKFMYSYHTKNSDYVEAGTGIKGYQTGQAFHMDYNVNYAVTKDLKLGVTGWLWQGLENDRIGGQKRADTKDFEFSMGPAARYQNGKFAVIGKYVLPVAAENRIEANQLWIDLVYSF</sequence>
<comment type="caution">
    <text evidence="2">The sequence shown here is derived from an EMBL/GenBank/DDBJ whole genome shotgun (WGS) entry which is preliminary data.</text>
</comment>
<evidence type="ECO:0000256" key="1">
    <source>
        <dbReference type="SAM" id="SignalP"/>
    </source>
</evidence>
<dbReference type="RefSeq" id="WP_214186678.1">
    <property type="nucleotide sequence ID" value="NZ_BSDS01000002.1"/>
</dbReference>
<dbReference type="InterPro" id="IPR025737">
    <property type="entry name" value="FApF"/>
</dbReference>
<reference evidence="2" key="1">
    <citation type="submission" date="2022-12" db="EMBL/GenBank/DDBJ databases">
        <title>Reference genome sequencing for broad-spectrum identification of bacterial and archaeal isolates by mass spectrometry.</title>
        <authorList>
            <person name="Sekiguchi Y."/>
            <person name="Tourlousse D.M."/>
        </authorList>
    </citation>
    <scope>NUCLEOTIDE SEQUENCE</scope>
    <source>
        <strain evidence="2">H2</strain>
    </source>
</reference>
<evidence type="ECO:0008006" key="4">
    <source>
        <dbReference type="Google" id="ProtNLM"/>
    </source>
</evidence>
<evidence type="ECO:0000313" key="2">
    <source>
        <dbReference type="EMBL" id="GLI39342.1"/>
    </source>
</evidence>
<feature type="signal peptide" evidence="1">
    <location>
        <begin position="1"/>
        <end position="25"/>
    </location>
</feature>
<feature type="chain" id="PRO_5040902814" description="Phenol degradation protein meta" evidence="1">
    <location>
        <begin position="26"/>
        <end position="307"/>
    </location>
</feature>
<dbReference type="EMBL" id="BSDS01000002">
    <property type="protein sequence ID" value="GLI39342.1"/>
    <property type="molecule type" value="Genomic_DNA"/>
</dbReference>
<dbReference type="Proteomes" id="UP001144352">
    <property type="component" value="Unassembled WGS sequence"/>
</dbReference>
<proteinExistence type="predicted"/>
<protein>
    <recommendedName>
        <fullName evidence="4">Phenol degradation protein meta</fullName>
    </recommendedName>
</protein>
<name>A0A9W6LCY1_9BACT</name>
<keyword evidence="3" id="KW-1185">Reference proteome</keyword>
<dbReference type="Pfam" id="PF13557">
    <property type="entry name" value="Phenol_MetA_deg"/>
    <property type="match status" value="1"/>
</dbReference>
<dbReference type="AlphaFoldDB" id="A0A9W6LCY1"/>
<evidence type="ECO:0000313" key="3">
    <source>
        <dbReference type="Proteomes" id="UP001144352"/>
    </source>
</evidence>
<accession>A0A9W6LCY1</accession>
<organism evidence="2 3">
    <name type="scientific">Geobacter hydrogenophilus</name>
    <dbReference type="NCBI Taxonomy" id="40983"/>
    <lineage>
        <taxon>Bacteria</taxon>
        <taxon>Pseudomonadati</taxon>
        <taxon>Thermodesulfobacteriota</taxon>
        <taxon>Desulfuromonadia</taxon>
        <taxon>Geobacterales</taxon>
        <taxon>Geobacteraceae</taxon>
        <taxon>Geobacter</taxon>
    </lineage>
</organism>